<reference evidence="2 3" key="1">
    <citation type="submission" date="2025-04" db="UniProtKB">
        <authorList>
            <consortium name="RefSeq"/>
        </authorList>
    </citation>
    <scope>IDENTIFICATION</scope>
    <source>
        <tissue evidence="2 3">Fruit stalk</tissue>
    </source>
</reference>
<dbReference type="InterPro" id="IPR007750">
    <property type="entry name" value="DUF674"/>
</dbReference>
<dbReference type="PANTHER" id="PTHR33103">
    <property type="entry name" value="OS01G0153900 PROTEIN"/>
    <property type="match status" value="1"/>
</dbReference>
<evidence type="ECO:0000313" key="2">
    <source>
        <dbReference type="RefSeq" id="XP_022731192.1"/>
    </source>
</evidence>
<dbReference type="OrthoDB" id="1277335at2759"/>
<keyword evidence="1" id="KW-1185">Reference proteome</keyword>
<dbReference type="KEGG" id="dzi:111285836"/>
<sequence length="511" mass="57684">MEGKLVKGLSLKASIDVDKNRVIFVESDEDFIDILLSFLTMPIGSIIRLVRYQPPPVEIGCMNNLYGSVENFDVQLFQTEACKSMLLHPRNGAAAQSESLKLTVDDFEPLQYFCCESWECTASKYKLLSHYRNAICSCGKLMNREVDLLEKENKQMSFDARDRGVFVKGLARMLVSDELKIMPPLTATSFSLLSKLGLTDGSTIEEKTFDVGVDEVWNLLKFSLVSRIPLTETLLRKSPELNNEHYDQGSFTNFDQGRFPKSHSIETSNKYKRIYVQLIVSKSRKMVCYAEAGEDFVDLLFSFLTVPLGHVAKEMKNDTSRGCINHLFNSIQDLDTERYLKSNDHRAMLASPKLAWGYKLGNQPLGVEECKHQQRFYYHIDLTGMFPTPVLCSDEKLLPSSNSVQVSLLSVMDPKSHYKDAKSSGGFVKGPALFTVTDNLSITPISPVSSLSVLSKLKVPFNDIEERVVHVGKEEASRLLMAAFVTKSALTNAFIYEEPKQEFKGRNYGYY</sequence>
<dbReference type="RefSeq" id="XP_022731193.1">
    <property type="nucleotide sequence ID" value="XM_022875458.1"/>
</dbReference>
<gene>
    <name evidence="2 3" type="primary">LOC111285836</name>
</gene>
<dbReference type="AlphaFoldDB" id="A0A6P5XSI3"/>
<dbReference type="PANTHER" id="PTHR33103:SF27">
    <property type="entry name" value="OS04G0594700 PROTEIN"/>
    <property type="match status" value="1"/>
</dbReference>
<organism evidence="1 3">
    <name type="scientific">Durio zibethinus</name>
    <name type="common">Durian</name>
    <dbReference type="NCBI Taxonomy" id="66656"/>
    <lineage>
        <taxon>Eukaryota</taxon>
        <taxon>Viridiplantae</taxon>
        <taxon>Streptophyta</taxon>
        <taxon>Embryophyta</taxon>
        <taxon>Tracheophyta</taxon>
        <taxon>Spermatophyta</taxon>
        <taxon>Magnoliopsida</taxon>
        <taxon>eudicotyledons</taxon>
        <taxon>Gunneridae</taxon>
        <taxon>Pentapetalae</taxon>
        <taxon>rosids</taxon>
        <taxon>malvids</taxon>
        <taxon>Malvales</taxon>
        <taxon>Malvaceae</taxon>
        <taxon>Helicteroideae</taxon>
        <taxon>Durio</taxon>
    </lineage>
</organism>
<accession>A0A6P5XSI3</accession>
<evidence type="ECO:0000313" key="3">
    <source>
        <dbReference type="RefSeq" id="XP_022731193.1"/>
    </source>
</evidence>
<dbReference type="Pfam" id="PF05056">
    <property type="entry name" value="DUF674"/>
    <property type="match status" value="1"/>
</dbReference>
<proteinExistence type="predicted"/>
<name>A0A6P5XSI3_DURZI</name>
<dbReference type="GeneID" id="111285836"/>
<protein>
    <submittedName>
        <fullName evidence="2 3">Uncharacterized protein LOC111285836</fullName>
    </submittedName>
</protein>
<dbReference type="RefSeq" id="XP_022731192.1">
    <property type="nucleotide sequence ID" value="XM_022875457.1"/>
</dbReference>
<dbReference type="Proteomes" id="UP000515121">
    <property type="component" value="Unplaced"/>
</dbReference>
<evidence type="ECO:0000313" key="1">
    <source>
        <dbReference type="Proteomes" id="UP000515121"/>
    </source>
</evidence>